<dbReference type="KEGG" id="mhf:MHF_0202"/>
<sequence>MALKLVLSVLGGIGVTSSALVAGILGSRSSKESSEKASDKSVEPNSKPIKDFKKLSDLVSSADFSQKCLIFYVEELGEPEDNGISGYDGHKNTFNSTQEALQSLQSDGLKDSDLSTVLCGDSYGSRRYTLSKEGDQWQTTQIQ</sequence>
<reference key="2">
    <citation type="submission" date="2011-05" db="EMBL/GenBank/DDBJ databases">
        <title>The Genome of Mycoplasma haemofelis Strain Ohio2, a pathogenic hemoplasma of the cat.</title>
        <authorList>
            <person name="Santos A.P."/>
            <person name="Guimaraes A.M.S."/>
            <person name="SanMiguel P.J."/>
            <person name="Martin S.W."/>
            <person name="Messick J.B."/>
        </authorList>
    </citation>
    <scope>NUCLEOTIDE SEQUENCE</scope>
    <source>
        <strain>Ohio2</strain>
    </source>
</reference>
<feature type="region of interest" description="Disordered" evidence="1">
    <location>
        <begin position="28"/>
        <end position="48"/>
    </location>
</feature>
<proteinExistence type="predicted"/>
<name>F6FGB1_MYCHI</name>
<gene>
    <name evidence="2" type="ordered locus">MHF_0202</name>
</gene>
<dbReference type="STRING" id="859194.MHF_0202"/>
<accession>F6FGB1</accession>
<feature type="compositionally biased region" description="Basic and acidic residues" evidence="1">
    <location>
        <begin position="29"/>
        <end position="48"/>
    </location>
</feature>
<dbReference type="BioCyc" id="MHAE859194:G1GR7-199-MONOMER"/>
<evidence type="ECO:0000256" key="1">
    <source>
        <dbReference type="SAM" id="MobiDB-lite"/>
    </source>
</evidence>
<dbReference type="AlphaFoldDB" id="F6FGB1"/>
<organism evidence="2 3">
    <name type="scientific">Mycoplasma haemofelis (strain Ohio2)</name>
    <dbReference type="NCBI Taxonomy" id="859194"/>
    <lineage>
        <taxon>Bacteria</taxon>
        <taxon>Bacillati</taxon>
        <taxon>Mycoplasmatota</taxon>
        <taxon>Mollicutes</taxon>
        <taxon>Mycoplasmataceae</taxon>
        <taxon>Mycoplasma</taxon>
    </lineage>
</organism>
<dbReference type="HOGENOM" id="CLU_1756832_0_0_14"/>
<protein>
    <submittedName>
        <fullName evidence="2">Uncharacterized protein</fullName>
    </submittedName>
</protein>
<dbReference type="EMBL" id="CP002808">
    <property type="protein sequence ID" value="AEG72501.1"/>
    <property type="molecule type" value="Genomic_DNA"/>
</dbReference>
<reference evidence="2 3" key="1">
    <citation type="journal article" date="2011" name="J. Bacteriol.">
        <title>Complete genome sequences of two hemotropic Mycoplasmas, Mycoplasma haemofelis strain Ohio2 and Mycoplasma suis strain Illinois.</title>
        <authorList>
            <person name="Messick J.B."/>
            <person name="Santos A.P."/>
            <person name="Guimaraes A.M."/>
        </authorList>
    </citation>
    <scope>NUCLEOTIDE SEQUENCE [LARGE SCALE GENOMIC DNA]</scope>
    <source>
        <strain evidence="2 3">Ohio2</strain>
    </source>
</reference>
<dbReference type="Proteomes" id="UP000007952">
    <property type="component" value="Chromosome"/>
</dbReference>
<evidence type="ECO:0000313" key="3">
    <source>
        <dbReference type="Proteomes" id="UP000007952"/>
    </source>
</evidence>
<evidence type="ECO:0000313" key="2">
    <source>
        <dbReference type="EMBL" id="AEG72501.1"/>
    </source>
</evidence>